<comment type="caution">
    <text evidence="2">The sequence shown here is derived from an EMBL/GenBank/DDBJ whole genome shotgun (WGS) entry which is preliminary data.</text>
</comment>
<evidence type="ECO:0000313" key="3">
    <source>
        <dbReference type="Proteomes" id="UP001500191"/>
    </source>
</evidence>
<name>A0ABP3MBH4_9DEIO</name>
<feature type="transmembrane region" description="Helical" evidence="1">
    <location>
        <begin position="42"/>
        <end position="60"/>
    </location>
</feature>
<reference evidence="3" key="1">
    <citation type="journal article" date="2019" name="Int. J. Syst. Evol. Microbiol.">
        <title>The Global Catalogue of Microorganisms (GCM) 10K type strain sequencing project: providing services to taxonomists for standard genome sequencing and annotation.</title>
        <authorList>
            <consortium name="The Broad Institute Genomics Platform"/>
            <consortium name="The Broad Institute Genome Sequencing Center for Infectious Disease"/>
            <person name="Wu L."/>
            <person name="Ma J."/>
        </authorList>
    </citation>
    <scope>NUCLEOTIDE SEQUENCE [LARGE SCALE GENOMIC DNA]</scope>
    <source>
        <strain evidence="3">JCM 14368</strain>
    </source>
</reference>
<organism evidence="2 3">
    <name type="scientific">Deinococcus depolymerans</name>
    <dbReference type="NCBI Taxonomy" id="392408"/>
    <lineage>
        <taxon>Bacteria</taxon>
        <taxon>Thermotogati</taxon>
        <taxon>Deinococcota</taxon>
        <taxon>Deinococci</taxon>
        <taxon>Deinococcales</taxon>
        <taxon>Deinococcaceae</taxon>
        <taxon>Deinococcus</taxon>
    </lineage>
</organism>
<feature type="transmembrane region" description="Helical" evidence="1">
    <location>
        <begin position="20"/>
        <end position="36"/>
    </location>
</feature>
<dbReference type="EMBL" id="BAAADB010000029">
    <property type="protein sequence ID" value="GAA0517249.1"/>
    <property type="molecule type" value="Genomic_DNA"/>
</dbReference>
<keyword evidence="1" id="KW-0812">Transmembrane</keyword>
<accession>A0ABP3MBH4</accession>
<gene>
    <name evidence="2" type="ORF">GCM10008937_25940</name>
</gene>
<evidence type="ECO:0000256" key="1">
    <source>
        <dbReference type="SAM" id="Phobius"/>
    </source>
</evidence>
<keyword evidence="1" id="KW-0472">Membrane</keyword>
<proteinExistence type="predicted"/>
<sequence>MTRREYLIRCVLISVRRRLGRVILSGALLGATGAALGLPLALTAVCLLLGLTGAAGWIAVRSWQRHSDDVLPGPVVLGDTVQSS</sequence>
<protein>
    <submittedName>
        <fullName evidence="2">Uncharacterized protein</fullName>
    </submittedName>
</protein>
<dbReference type="Proteomes" id="UP001500191">
    <property type="component" value="Unassembled WGS sequence"/>
</dbReference>
<dbReference type="RefSeq" id="WP_343759601.1">
    <property type="nucleotide sequence ID" value="NZ_BAAADB010000029.1"/>
</dbReference>
<keyword evidence="1" id="KW-1133">Transmembrane helix</keyword>
<evidence type="ECO:0000313" key="2">
    <source>
        <dbReference type="EMBL" id="GAA0517249.1"/>
    </source>
</evidence>
<keyword evidence="3" id="KW-1185">Reference proteome</keyword>